<dbReference type="PANTHER" id="PTHR47955:SF15">
    <property type="entry name" value="CYTOCHROME P450 71A2-LIKE"/>
    <property type="match status" value="1"/>
</dbReference>
<dbReference type="SUPFAM" id="SSF48264">
    <property type="entry name" value="Cytochrome P450"/>
    <property type="match status" value="1"/>
</dbReference>
<dbReference type="InterPro" id="IPR001128">
    <property type="entry name" value="Cyt_P450"/>
</dbReference>
<dbReference type="InterPro" id="IPR036396">
    <property type="entry name" value="Cyt_P450_sf"/>
</dbReference>
<dbReference type="PRINTS" id="PR00463">
    <property type="entry name" value="EP450I"/>
</dbReference>
<evidence type="ECO:0000256" key="4">
    <source>
        <dbReference type="RuleBase" id="RU000461"/>
    </source>
</evidence>
<organism evidence="6 7">
    <name type="scientific">Hibiscus sabdariffa</name>
    <name type="common">roselle</name>
    <dbReference type="NCBI Taxonomy" id="183260"/>
    <lineage>
        <taxon>Eukaryota</taxon>
        <taxon>Viridiplantae</taxon>
        <taxon>Streptophyta</taxon>
        <taxon>Embryophyta</taxon>
        <taxon>Tracheophyta</taxon>
        <taxon>Spermatophyta</taxon>
        <taxon>Magnoliopsida</taxon>
        <taxon>eudicotyledons</taxon>
        <taxon>Gunneridae</taxon>
        <taxon>Pentapetalae</taxon>
        <taxon>rosids</taxon>
        <taxon>malvids</taxon>
        <taxon>Malvales</taxon>
        <taxon>Malvaceae</taxon>
        <taxon>Malvoideae</taxon>
        <taxon>Hibiscus</taxon>
    </lineage>
</organism>
<keyword evidence="5" id="KW-1133">Transmembrane helix</keyword>
<evidence type="ECO:0000256" key="2">
    <source>
        <dbReference type="ARBA" id="ARBA00022723"/>
    </source>
</evidence>
<dbReference type="PROSITE" id="PS00086">
    <property type="entry name" value="CYTOCHROME_P450"/>
    <property type="match status" value="1"/>
</dbReference>
<dbReference type="InterPro" id="IPR002401">
    <property type="entry name" value="Cyt_P450_E_grp-I"/>
</dbReference>
<dbReference type="CDD" id="cd11072">
    <property type="entry name" value="CYP71-like"/>
    <property type="match status" value="1"/>
</dbReference>
<keyword evidence="7" id="KW-1185">Reference proteome</keyword>
<dbReference type="PRINTS" id="PR00385">
    <property type="entry name" value="P450"/>
</dbReference>
<keyword evidence="4" id="KW-0560">Oxidoreductase</keyword>
<protein>
    <recommendedName>
        <fullName evidence="8">Cytochrome P450</fullName>
    </recommendedName>
</protein>
<dbReference type="InterPro" id="IPR017972">
    <property type="entry name" value="Cyt_P450_CS"/>
</dbReference>
<keyword evidence="5" id="KW-0472">Membrane</keyword>
<keyword evidence="2 4" id="KW-0479">Metal-binding</keyword>
<dbReference type="Gene3D" id="1.10.630.10">
    <property type="entry name" value="Cytochrome P450"/>
    <property type="match status" value="1"/>
</dbReference>
<dbReference type="EMBL" id="JBBPBN010000006">
    <property type="protein sequence ID" value="KAK9036405.1"/>
    <property type="molecule type" value="Genomic_DNA"/>
</dbReference>
<dbReference type="Proteomes" id="UP001396334">
    <property type="component" value="Unassembled WGS sequence"/>
</dbReference>
<accession>A0ABR2TFW9</accession>
<sequence>MAELSPLFPLLVLIFSIFIWLKLAKRNNLKLPPSPPKLPIIGNIHQFGKLPHRSLRDLSRNYGPLLLLRLGHNPTLLVSSADMVKEIVKNHDVAFSDRPQTTATDILHYGSKDFGFAPYGEYWKQVRKISVLELFSRRRVQSFQLVRDEEVGVIIDKIRGACRKGEPVNLSDMFLFVSSNIISRCVISRKIEEDDGTCSKMGLLAKRELDAYLDQIIEEHEASKSNNNGQVTKKKDFISSIFQLQQDGMLDMDLTQDNTKANLLDMFLAGIDTTASTEEWLISELLKHPEAMKKLQQEVRGVVGKKSKVEMEDISRMNYLKCVVKETLRLHPVAPLLVPRQTSASVELGGYDIPSNTTVLINAWAIQRDPKWWENPEEFMPERFENSNVDFKGEDFQFIPFGAGRRSCPGLQFGVASIEYLIANLVYWFDWKLADGEIAENLDMSEEYGLAITRKTPLHVLPVLYSHKDCVKNET</sequence>
<evidence type="ECO:0008006" key="8">
    <source>
        <dbReference type="Google" id="ProtNLM"/>
    </source>
</evidence>
<comment type="caution">
    <text evidence="6">The sequence shown here is derived from an EMBL/GenBank/DDBJ whole genome shotgun (WGS) entry which is preliminary data.</text>
</comment>
<proteinExistence type="inferred from homology"/>
<name>A0ABR2TFW9_9ROSI</name>
<comment type="similarity">
    <text evidence="1 4">Belongs to the cytochrome P450 family.</text>
</comment>
<evidence type="ECO:0000313" key="6">
    <source>
        <dbReference type="EMBL" id="KAK9036405.1"/>
    </source>
</evidence>
<evidence type="ECO:0000256" key="3">
    <source>
        <dbReference type="ARBA" id="ARBA00023004"/>
    </source>
</evidence>
<keyword evidence="4" id="KW-0503">Monooxygenase</keyword>
<evidence type="ECO:0000313" key="7">
    <source>
        <dbReference type="Proteomes" id="UP001396334"/>
    </source>
</evidence>
<gene>
    <name evidence="6" type="ORF">V6N11_078408</name>
</gene>
<evidence type="ECO:0000256" key="5">
    <source>
        <dbReference type="SAM" id="Phobius"/>
    </source>
</evidence>
<keyword evidence="5" id="KW-0812">Transmembrane</keyword>
<dbReference type="PANTHER" id="PTHR47955">
    <property type="entry name" value="CYTOCHROME P450 FAMILY 71 PROTEIN"/>
    <property type="match status" value="1"/>
</dbReference>
<feature type="transmembrane region" description="Helical" evidence="5">
    <location>
        <begin position="6"/>
        <end position="24"/>
    </location>
</feature>
<keyword evidence="4" id="KW-0349">Heme</keyword>
<evidence type="ECO:0000256" key="1">
    <source>
        <dbReference type="ARBA" id="ARBA00010617"/>
    </source>
</evidence>
<dbReference type="Pfam" id="PF00067">
    <property type="entry name" value="p450"/>
    <property type="match status" value="2"/>
</dbReference>
<keyword evidence="3 4" id="KW-0408">Iron</keyword>
<reference evidence="6 7" key="1">
    <citation type="journal article" date="2024" name="G3 (Bethesda)">
        <title>Genome assembly of Hibiscus sabdariffa L. provides insights into metabolisms of medicinal natural products.</title>
        <authorList>
            <person name="Kim T."/>
        </authorList>
    </citation>
    <scope>NUCLEOTIDE SEQUENCE [LARGE SCALE GENOMIC DNA]</scope>
    <source>
        <strain evidence="6">TK-2024</strain>
        <tissue evidence="6">Old leaves</tissue>
    </source>
</reference>